<protein>
    <submittedName>
        <fullName evidence="6">M20/M25/M40 family metallo-hydrolase</fullName>
    </submittedName>
</protein>
<dbReference type="GO" id="GO:0046872">
    <property type="term" value="F:metal ion binding"/>
    <property type="evidence" value="ECO:0007669"/>
    <property type="project" value="UniProtKB-KW"/>
</dbReference>
<dbReference type="InterPro" id="IPR002933">
    <property type="entry name" value="Peptidase_M20"/>
</dbReference>
<dbReference type="InterPro" id="IPR036264">
    <property type="entry name" value="Bact_exopeptidase_dim_dom"/>
</dbReference>
<dbReference type="Proteomes" id="UP000326336">
    <property type="component" value="Unassembled WGS sequence"/>
</dbReference>
<dbReference type="OrthoDB" id="7055905at2"/>
<keyword evidence="4" id="KW-0862">Zinc</keyword>
<keyword evidence="3 6" id="KW-0378">Hydrolase</keyword>
<dbReference type="SUPFAM" id="SSF53187">
    <property type="entry name" value="Zn-dependent exopeptidases"/>
    <property type="match status" value="1"/>
</dbReference>
<dbReference type="EMBL" id="RQSP01000016">
    <property type="protein sequence ID" value="KAB5607087.1"/>
    <property type="molecule type" value="Genomic_DNA"/>
</dbReference>
<dbReference type="Pfam" id="PF01546">
    <property type="entry name" value="Peptidase_M20"/>
    <property type="match status" value="1"/>
</dbReference>
<comment type="cofactor">
    <cofactor evidence="1">
        <name>Zn(2+)</name>
        <dbReference type="ChEBI" id="CHEBI:29105"/>
    </cofactor>
</comment>
<evidence type="ECO:0000256" key="1">
    <source>
        <dbReference type="ARBA" id="ARBA00001947"/>
    </source>
</evidence>
<dbReference type="RefSeq" id="WP_151916825.1">
    <property type="nucleotide sequence ID" value="NZ_RQSP01000016.1"/>
</dbReference>
<dbReference type="PANTHER" id="PTHR43808:SF31">
    <property type="entry name" value="N-ACETYL-L-CITRULLINE DEACETYLASE"/>
    <property type="match status" value="1"/>
</dbReference>
<feature type="region of interest" description="Disordered" evidence="5">
    <location>
        <begin position="590"/>
        <end position="618"/>
    </location>
</feature>
<evidence type="ECO:0000313" key="6">
    <source>
        <dbReference type="EMBL" id="KAB5607087.1"/>
    </source>
</evidence>
<dbReference type="InterPro" id="IPR001261">
    <property type="entry name" value="ArgE/DapE_CS"/>
</dbReference>
<dbReference type="InterPro" id="IPR050072">
    <property type="entry name" value="Peptidase_M20A"/>
</dbReference>
<dbReference type="PROSITE" id="PS00758">
    <property type="entry name" value="ARGE_DAPE_CPG2_1"/>
    <property type="match status" value="1"/>
</dbReference>
<evidence type="ECO:0000256" key="2">
    <source>
        <dbReference type="ARBA" id="ARBA00022723"/>
    </source>
</evidence>
<evidence type="ECO:0000256" key="3">
    <source>
        <dbReference type="ARBA" id="ARBA00022801"/>
    </source>
</evidence>
<accession>A0A5N5RIL8</accession>
<feature type="compositionally biased region" description="Polar residues" evidence="5">
    <location>
        <begin position="604"/>
        <end position="618"/>
    </location>
</feature>
<reference evidence="6 7" key="1">
    <citation type="journal article" date="2019" name="Int. J. Syst. Evol. Microbiol.">
        <title>Bifidobacterium jacchi sp. nov., isolated from the faeces of a baby common marmoset (Callithrix jacchus).</title>
        <authorList>
            <person name="Modesto M."/>
            <person name="Watanabe K."/>
            <person name="Arita M."/>
            <person name="Satti M."/>
            <person name="Oki K."/>
            <person name="Sciavilla P."/>
            <person name="Patavino C."/>
            <person name="Camma C."/>
            <person name="Michelini S."/>
            <person name="Sgorbati B."/>
            <person name="Mattarelli P."/>
        </authorList>
    </citation>
    <scope>NUCLEOTIDE SEQUENCE [LARGE SCALE GENOMIC DNA]</scope>
    <source>
        <strain evidence="6 7">MRM 9.3</strain>
    </source>
</reference>
<dbReference type="PANTHER" id="PTHR43808">
    <property type="entry name" value="ACETYLORNITHINE DEACETYLASE"/>
    <property type="match status" value="1"/>
</dbReference>
<dbReference type="SUPFAM" id="SSF55031">
    <property type="entry name" value="Bacterial exopeptidase dimerisation domain"/>
    <property type="match status" value="1"/>
</dbReference>
<evidence type="ECO:0000256" key="5">
    <source>
        <dbReference type="SAM" id="MobiDB-lite"/>
    </source>
</evidence>
<evidence type="ECO:0000313" key="7">
    <source>
        <dbReference type="Proteomes" id="UP000326336"/>
    </source>
</evidence>
<keyword evidence="7" id="KW-1185">Reference proteome</keyword>
<dbReference type="GO" id="GO:0008777">
    <property type="term" value="F:acetylornithine deacetylase activity"/>
    <property type="evidence" value="ECO:0007669"/>
    <property type="project" value="TreeGrafter"/>
</dbReference>
<proteinExistence type="predicted"/>
<sequence>MIGDDERDLLARADRWLADHRDEFERILARWVAVPSICTDDCDRPDWHDDADCGCCGGAASASDAHTGDAGFGDHAPEPLGAAVARMFALAAADLRDMGLVAVNHGCYAMSAAVEGGLSHADLPVGGDDEIALVSHVDVVPAGDGWTRPPFELTCEGEFVFGRGVQDCKGPSLVNVFVLRMIRDLGVPLRHRVRALFGGGEETRMNDLRGYLRLERPAGFSLVTDGPFPVNYGQKGILGIAITMAAPGIWAGFHAGSAANAVPGEASIALPRGMVAAESHISAASAQPATSAASQAAVGVVSDAVADAIARAPKPYRDALRWDAASGVLHAEGIAGHAAFQDGTLNAIMLLAGFLAQSGLLRGAEHADELVVAQTLYEIAAAKDGEVLGIACADESGALSFNLGRVDASDAVDCADSADHSDCADRTDCFHGGIRLHLACDSRYPVSKHGDDIIARLRAAIDAMPQQAAIRVEQVRDEPAYRIDPNGIESTTLTAAFNDFFDADKQPFTMGGGTHSRMLPRSVTFGADFWYMDDIARKAGHPAKPGGMGADEGGAHAADECVNIDNLMTAAKLYLLALVRLDRTLAASPADNRETVCETMREAQPSQAESRSTVEPQA</sequence>
<keyword evidence="2" id="KW-0479">Metal-binding</keyword>
<evidence type="ECO:0000256" key="4">
    <source>
        <dbReference type="ARBA" id="ARBA00022833"/>
    </source>
</evidence>
<name>A0A5N5RIL8_9BIFI</name>
<dbReference type="AlphaFoldDB" id="A0A5N5RIL8"/>
<feature type="compositionally biased region" description="Basic and acidic residues" evidence="5">
    <location>
        <begin position="591"/>
        <end position="601"/>
    </location>
</feature>
<comment type="caution">
    <text evidence="6">The sequence shown here is derived from an EMBL/GenBank/DDBJ whole genome shotgun (WGS) entry which is preliminary data.</text>
</comment>
<dbReference type="GO" id="GO:0006526">
    <property type="term" value="P:L-arginine biosynthetic process"/>
    <property type="evidence" value="ECO:0007669"/>
    <property type="project" value="TreeGrafter"/>
</dbReference>
<organism evidence="6 7">
    <name type="scientific">Bifidobacterium jacchi</name>
    <dbReference type="NCBI Taxonomy" id="2490545"/>
    <lineage>
        <taxon>Bacteria</taxon>
        <taxon>Bacillati</taxon>
        <taxon>Actinomycetota</taxon>
        <taxon>Actinomycetes</taxon>
        <taxon>Bifidobacteriales</taxon>
        <taxon>Bifidobacteriaceae</taxon>
        <taxon>Bifidobacterium</taxon>
    </lineage>
</organism>
<dbReference type="Gene3D" id="3.40.630.10">
    <property type="entry name" value="Zn peptidases"/>
    <property type="match status" value="2"/>
</dbReference>
<gene>
    <name evidence="6" type="ORF">EHS19_05785</name>
</gene>